<evidence type="ECO:0000259" key="3">
    <source>
        <dbReference type="Pfam" id="PF18676"/>
    </source>
</evidence>
<comment type="caution">
    <text evidence="4">The sequence shown here is derived from an EMBL/GenBank/DDBJ whole genome shotgun (WGS) entry which is preliminary data.</text>
</comment>
<name>A0A9D1HQH8_9FIRM</name>
<keyword evidence="1" id="KW-1133">Transmembrane helix</keyword>
<protein>
    <submittedName>
        <fullName evidence="4">Uncharacterized protein</fullName>
    </submittedName>
</protein>
<dbReference type="InterPro" id="IPR041248">
    <property type="entry name" value="YDG"/>
</dbReference>
<keyword evidence="1" id="KW-0472">Membrane</keyword>
<feature type="domain" description="YDG" evidence="2">
    <location>
        <begin position="1364"/>
        <end position="1436"/>
    </location>
</feature>
<keyword evidence="1" id="KW-0812">Transmembrane</keyword>
<evidence type="ECO:0000259" key="2">
    <source>
        <dbReference type="Pfam" id="PF18657"/>
    </source>
</evidence>
<dbReference type="InterPro" id="IPR041286">
    <property type="entry name" value="MBG_2"/>
</dbReference>
<organism evidence="4 5">
    <name type="scientific">Candidatus Limadaptatus stercorigallinarum</name>
    <dbReference type="NCBI Taxonomy" id="2840845"/>
    <lineage>
        <taxon>Bacteria</taxon>
        <taxon>Bacillati</taxon>
        <taxon>Bacillota</taxon>
        <taxon>Clostridia</taxon>
        <taxon>Eubacteriales</taxon>
        <taxon>Candidatus Limadaptatus</taxon>
    </lineage>
</organism>
<sequence>MSEFSISEQTTIANGYSFGGMSEEISGVISDSYTDTASADGINLNKAIVPAGGITGVNTGSGTASFAKSVSMTLQDRNTAGGAANPAEATYYAGLASVDIQGDGAEVSTEVVYDNTTYTPFTYGDGQSGLIVYTTADARSSGTLTLYFSGDTTSALTLRISDSGGAALTITVNVGGIIDSESVGSASVLGQGSSVGTSMPSVWVNGTEAGFTFNGASSSYPLVWFYTVSRADTQKELSEIAADEGFDPTTAHPFANATSNATELTYSFGTGYLNGHGVYADGSAGATGSGYYRFTFYALDYAGNVVDTVTNSVMYAKADVEGITNASLEERYENAAAQPADGDRDKIGLIQDGETVYVGTSVTVTIKFKQNFSGNRVQVLGADGKEYIIYVLDGIKEVRTFSGAVATAWTGEGNTRTMTGDIYSSVEATLSVKEGECTLTLTYEGVSGQVTEGKSVFAVKSGADQTNSFDNSSDTSYTWSDGRNGGDGVYVYIDLDRPSANLADADGHFMSANADGSVKNTAWHTEWQIDGVISVEGKEFKNLYYTSPVRYESESAFKDDFADFAASYAAAAVVGGENNLEALFDYVLDKDDFVDNKYENWSANVSEAGYWVVYIAVTDRTSGKSDLYAFGILVDANDYVVSVEVPETYKEVLGEPFTETVNGDETVTVKRGEEVELSLSLDRAGAGAYSAYIPYRITADRAEVYFNETAEEEDILKTGTFTTTVKIDNDSPFAAAGTDGGENRTFVIEYSYRRALKADYTTSSATYAGAEVKPNIRLRDKSTSTTVENIAEENLPYEFKITSGQERFYNVGEYTYLLECVDNEYYVLMKSGDTSDPTANAATFTINPAPLTITVVAGAGKIYGEVTDEYGFGDFDITLSGLVGDDVEKPGDIIVGGKFAFAGTAVSGYVNVGSHAVTYEGAVASNYTITVQNGYLTVSERGISVAAQSPTGTITYGEAMPTSYVAAVPKSVFTSWDTLGLYDEANEIAAIFGGAEVNDGGENWLVTLEAGWFVLDGEVNGGGYYNVGEYGFASFSFDDEDSNFGFALAEEGNGTVTVVTREVTISPISENLTAESRSDLGNVQVRFSTTDETRRFGITGSLRVVSAEEGNVFDVDVNNKDFIDVAHNDYKSDNISIVVAAGTVTITFRDETGGTFTFYFDESLFTTVFGTAWDVSVLEDYEMKFTVNGEEAEAPGEASFEATISSSYSGALSNVGSYDLTFGNYTVTGAEASQYEFRFLIKGSDTEVTALTVTPRTVTVGKVTVDGSTEKTYGDREPSWNFVYDFDGLLPEGYAAPEIGGVYRANADGTAAGDRYDDAGEYGVFFEGYYYNDENLVIKFAENAFENVNFIIKQKLIVINENNVVGAADKHYDGNSSAEAGIDISAQILNGDNVTLAYEANYSSNGTDYTSDVGEGLYIIFTGIALGGDDAGNYYIDIESLSTEAKYAILEALIEVSPDYFTFGKVYDGNNDVEPGDITLDVQNFVLAGRPFTVIESELSSENVGQVVVDMTIMFTDFAWSGGNYEDRFIIYDGITIGSNDGMLVIRVTGIYGTISPLTLTADDVNVDTSEDKMTKVYDGTSDVEVSFAFGERLAQAVTGFGDGSEVGMTIAANTSGKDVGRYAVNISDVRVASGNYVLTEDFAAALAAKINSSAVDGEPFEITPRELSLTIDFSDAVYNGESDLSSESGVKITVGNTLADEGITVKSDGAFYSDAEGNRDPYVQGDASTGYLHHVTVEGLSITFEGDGNFLTNYTIGGTEVTDNGDGTYSIAQYTIKNAAVLKPVEIIITLNTDVSVVEKTYDGTRNAKLALDESVWDKFVLEKDRAYVIFGYTAAFAGADAGTWSVQASNFKVEVAEGGDAGIGRSYIFGSVNPSLTGTIVPALLRIDLDLRDVFVKTYDGNTYASIDSDAIEAALNEWLKENNYSGYYINVQTAGFSDANVNPTGNEGFVYGVELVNNSNGAVNYKLDVTNKSYHIVTVDWETLEGDDVASVTRKLLAEYAVDGITYYLTEEDLTAINGVASVGTVGLDVIEVTGTINPVNVSFTVSAEGSVSKEFDDTTSVVLPEDGFSYTVNLESEDGSVWNAEGYSVVLAYADANVGSGKAVVFTISGGTGNQNYVFNEGADEGTYVVEGVGEITANHNPLKAVYGGADRGTYGETIGDYSVAYSFNGREVIVASDDGDGNTYAYMKAEDWMAAFGHGSYAEYTDGRVYTYDETSGIFTLAPDAEQASAYIRLNGTVDAATLVTSDGTPIVNEDGIIVINASDEAYGNCYVDVQAVNFAASTTASVFNFSVARRNLTVSVSNMPEGGFSVTYMSDKVPVPEFELAGVASIDDAATLAGLIEFVFRGASDITDAETLSAADIGEYLLVIDNTLTNYNVTTDAEYKLTVTLPVLTKEYKTTGEKKVYDSEALDISDIANLDDYDEFTIEWKQGDTALGSAPVNAGEYTYTLTITARRIPGDSRNYAYDGNYPTIDGSFVIEQRSVTVNVVGNLGKTYDGNPYTIDTSQLTAKDTIDGTDVSSWFFDEAVITYTLNGETLTAMTDAGAYFVNVIPNEDVEQNYTIDNKINYIRISKAPVVVTVDAASRTHDVTDGSDGCEITFTAQGLDTDDFTVTYRNSSGVVVSSVTTAGVYTYTITSNDPNYYVSGGGTGNLTATISRVTYTVDEIDYVTVDFGDNPVTINYTLNNSIVAEGTSFWNIVDSNVQALATEDKVLTTSGIVNVDMLNGNTYVSTLGNEVTVTVRMPDGVSGDYRVYYVTSNGELAELSDYTVSNGYITYTTNYISDLVFVNVSAPGLVWWIWPLIAALAILIIAIAILVAVLVKLHRAPDPVPVEVAPIDSIMPAPVAPAPVDLPVAAADIEPVNYDAPAAVSKHRQPPTIGIR</sequence>
<reference evidence="4" key="2">
    <citation type="journal article" date="2021" name="PeerJ">
        <title>Extensive microbial diversity within the chicken gut microbiome revealed by metagenomics and culture.</title>
        <authorList>
            <person name="Gilroy R."/>
            <person name="Ravi A."/>
            <person name="Getino M."/>
            <person name="Pursley I."/>
            <person name="Horton D.L."/>
            <person name="Alikhan N.F."/>
            <person name="Baker D."/>
            <person name="Gharbi K."/>
            <person name="Hall N."/>
            <person name="Watson M."/>
            <person name="Adriaenssens E.M."/>
            <person name="Foster-Nyarko E."/>
            <person name="Jarju S."/>
            <person name="Secka A."/>
            <person name="Antonio M."/>
            <person name="Oren A."/>
            <person name="Chaudhuri R.R."/>
            <person name="La Ragione R."/>
            <person name="Hildebrand F."/>
            <person name="Pallen M.J."/>
        </authorList>
    </citation>
    <scope>NUCLEOTIDE SEQUENCE</scope>
    <source>
        <strain evidence="4">1063</strain>
    </source>
</reference>
<evidence type="ECO:0000256" key="1">
    <source>
        <dbReference type="SAM" id="Phobius"/>
    </source>
</evidence>
<evidence type="ECO:0000313" key="4">
    <source>
        <dbReference type="EMBL" id="HIU20761.1"/>
    </source>
</evidence>
<evidence type="ECO:0000313" key="5">
    <source>
        <dbReference type="Proteomes" id="UP000824088"/>
    </source>
</evidence>
<dbReference type="Pfam" id="PF18676">
    <property type="entry name" value="MBG_2"/>
    <property type="match status" value="1"/>
</dbReference>
<accession>A0A9D1HQH8</accession>
<dbReference type="EMBL" id="DVMN01000010">
    <property type="protein sequence ID" value="HIU20761.1"/>
    <property type="molecule type" value="Genomic_DNA"/>
</dbReference>
<feature type="domain" description="MBG" evidence="3">
    <location>
        <begin position="851"/>
        <end position="937"/>
    </location>
</feature>
<dbReference type="Pfam" id="PF18657">
    <property type="entry name" value="YDG"/>
    <property type="match status" value="1"/>
</dbReference>
<dbReference type="Proteomes" id="UP000824088">
    <property type="component" value="Unassembled WGS sequence"/>
</dbReference>
<proteinExistence type="predicted"/>
<gene>
    <name evidence="4" type="ORF">IAD51_00750</name>
</gene>
<feature type="transmembrane region" description="Helical" evidence="1">
    <location>
        <begin position="2803"/>
        <end position="2827"/>
    </location>
</feature>
<reference evidence="4" key="1">
    <citation type="submission" date="2020-10" db="EMBL/GenBank/DDBJ databases">
        <authorList>
            <person name="Gilroy R."/>
        </authorList>
    </citation>
    <scope>NUCLEOTIDE SEQUENCE</scope>
    <source>
        <strain evidence="4">1063</strain>
    </source>
</reference>